<gene>
    <name evidence="2" type="ORF">Q8W34_13775</name>
</gene>
<evidence type="ECO:0000256" key="1">
    <source>
        <dbReference type="SAM" id="Phobius"/>
    </source>
</evidence>
<keyword evidence="3" id="KW-1185">Reference proteome</keyword>
<organism evidence="2 3">
    <name type="scientific">Pseudoalteromonas marina</name>
    <dbReference type="NCBI Taxonomy" id="267375"/>
    <lineage>
        <taxon>Bacteria</taxon>
        <taxon>Pseudomonadati</taxon>
        <taxon>Pseudomonadota</taxon>
        <taxon>Gammaproteobacteria</taxon>
        <taxon>Alteromonadales</taxon>
        <taxon>Pseudoalteromonadaceae</taxon>
        <taxon>Pseudoalteromonas</taxon>
    </lineage>
</organism>
<keyword evidence="1" id="KW-1133">Transmembrane helix</keyword>
<name>A0ABT9FFZ9_9GAMM</name>
<proteinExistence type="predicted"/>
<dbReference type="Proteomes" id="UP001177212">
    <property type="component" value="Unassembled WGS sequence"/>
</dbReference>
<comment type="caution">
    <text evidence="2">The sequence shown here is derived from an EMBL/GenBank/DDBJ whole genome shotgun (WGS) entry which is preliminary data.</text>
</comment>
<evidence type="ECO:0000313" key="2">
    <source>
        <dbReference type="EMBL" id="MDP2565710.1"/>
    </source>
</evidence>
<feature type="transmembrane region" description="Helical" evidence="1">
    <location>
        <begin position="107"/>
        <end position="131"/>
    </location>
</feature>
<evidence type="ECO:0008006" key="4">
    <source>
        <dbReference type="Google" id="ProtNLM"/>
    </source>
</evidence>
<keyword evidence="1" id="KW-0472">Membrane</keyword>
<dbReference type="EMBL" id="JAUYVT010000013">
    <property type="protein sequence ID" value="MDP2565710.1"/>
    <property type="molecule type" value="Genomic_DNA"/>
</dbReference>
<feature type="transmembrane region" description="Helical" evidence="1">
    <location>
        <begin position="84"/>
        <end position="101"/>
    </location>
</feature>
<reference evidence="2" key="1">
    <citation type="submission" date="2023-07" db="EMBL/GenBank/DDBJ databases">
        <title>Genome content predicts the carbon catabolic preferences of heterotrophic bacteria.</title>
        <authorList>
            <person name="Gralka M."/>
        </authorList>
    </citation>
    <scope>NUCLEOTIDE SEQUENCE</scope>
    <source>
        <strain evidence="2">4G09</strain>
    </source>
</reference>
<dbReference type="RefSeq" id="WP_006791343.1">
    <property type="nucleotide sequence ID" value="NZ_JAUYVT010000013.1"/>
</dbReference>
<keyword evidence="1" id="KW-0812">Transmembrane</keyword>
<protein>
    <recommendedName>
        <fullName evidence="4">Sugar transporter</fullName>
    </recommendedName>
</protein>
<accession>A0ABT9FFZ9</accession>
<feature type="transmembrane region" description="Helical" evidence="1">
    <location>
        <begin position="12"/>
        <end position="34"/>
    </location>
</feature>
<evidence type="ECO:0000313" key="3">
    <source>
        <dbReference type="Proteomes" id="UP001177212"/>
    </source>
</evidence>
<sequence length="142" mass="15524">MSSHTPKNWFKPVAWAALIWNLLGVIAFIMHIMTSPDMISKLPLDQQAAYSNTPLWATIAFAVAVFGGALGCIFLLAKKSLATPTFALSLGAIIMQQYYNFFIIDSVALLGISSVVMPLMVVFIALALIYLSIKGKQQGWLN</sequence>
<feature type="transmembrane region" description="Helical" evidence="1">
    <location>
        <begin position="54"/>
        <end position="77"/>
    </location>
</feature>